<dbReference type="SUPFAM" id="SSF56112">
    <property type="entry name" value="Protein kinase-like (PK-like)"/>
    <property type="match status" value="1"/>
</dbReference>
<protein>
    <submittedName>
        <fullName evidence="1">Uncharacterized protein</fullName>
    </submittedName>
</protein>
<gene>
    <name evidence="1" type="ORF">BJ508DRAFT_332976</name>
</gene>
<sequence>MAPFAYKFDVDLGHGCIDSADSKLARFGCALDGMPMKYIPGLKYAYERSHSKIPSTFADPPVTNKTRGFILSHWDTHMGNILVNPDTFAINGMIDWEFVRTSPLWMVKAPRYLHCISLESSTEPKRFCKSSGTYFYNDKWHKWALVQLRKVHDKKIGRSTFQEDLDKLSMEKYLWMHYFELIDCFCAEWATAYLTEMAAAPESLAVQPENSHGHTDPQAICANACELIAPDYNIPHTLESIKSDVPVLEEATRGASVVAETLVPILETLALAVDLER</sequence>
<dbReference type="InterPro" id="IPR011009">
    <property type="entry name" value="Kinase-like_dom_sf"/>
</dbReference>
<accession>A0A3N4HL69</accession>
<dbReference type="STRING" id="1160509.A0A3N4HL69"/>
<keyword evidence="2" id="KW-1185">Reference proteome</keyword>
<evidence type="ECO:0000313" key="2">
    <source>
        <dbReference type="Proteomes" id="UP000275078"/>
    </source>
</evidence>
<evidence type="ECO:0000313" key="1">
    <source>
        <dbReference type="EMBL" id="RPA74565.1"/>
    </source>
</evidence>
<dbReference type="Gene3D" id="3.90.1200.10">
    <property type="match status" value="1"/>
</dbReference>
<dbReference type="AlphaFoldDB" id="A0A3N4HL69"/>
<reference evidence="1 2" key="1">
    <citation type="journal article" date="2018" name="Nat. Ecol. Evol.">
        <title>Pezizomycetes genomes reveal the molecular basis of ectomycorrhizal truffle lifestyle.</title>
        <authorList>
            <person name="Murat C."/>
            <person name="Payen T."/>
            <person name="Noel B."/>
            <person name="Kuo A."/>
            <person name="Morin E."/>
            <person name="Chen J."/>
            <person name="Kohler A."/>
            <person name="Krizsan K."/>
            <person name="Balestrini R."/>
            <person name="Da Silva C."/>
            <person name="Montanini B."/>
            <person name="Hainaut M."/>
            <person name="Levati E."/>
            <person name="Barry K.W."/>
            <person name="Belfiori B."/>
            <person name="Cichocki N."/>
            <person name="Clum A."/>
            <person name="Dockter R.B."/>
            <person name="Fauchery L."/>
            <person name="Guy J."/>
            <person name="Iotti M."/>
            <person name="Le Tacon F."/>
            <person name="Lindquist E.A."/>
            <person name="Lipzen A."/>
            <person name="Malagnac F."/>
            <person name="Mello A."/>
            <person name="Molinier V."/>
            <person name="Miyauchi S."/>
            <person name="Poulain J."/>
            <person name="Riccioni C."/>
            <person name="Rubini A."/>
            <person name="Sitrit Y."/>
            <person name="Splivallo R."/>
            <person name="Traeger S."/>
            <person name="Wang M."/>
            <person name="Zifcakova L."/>
            <person name="Wipf D."/>
            <person name="Zambonelli A."/>
            <person name="Paolocci F."/>
            <person name="Nowrousian M."/>
            <person name="Ottonello S."/>
            <person name="Baldrian P."/>
            <person name="Spatafora J.W."/>
            <person name="Henrissat B."/>
            <person name="Nagy L.G."/>
            <person name="Aury J.M."/>
            <person name="Wincker P."/>
            <person name="Grigoriev I.V."/>
            <person name="Bonfante P."/>
            <person name="Martin F.M."/>
        </authorList>
    </citation>
    <scope>NUCLEOTIDE SEQUENCE [LARGE SCALE GENOMIC DNA]</scope>
    <source>
        <strain evidence="1 2">RN42</strain>
    </source>
</reference>
<dbReference type="Proteomes" id="UP000275078">
    <property type="component" value="Unassembled WGS sequence"/>
</dbReference>
<organism evidence="1 2">
    <name type="scientific">Ascobolus immersus RN42</name>
    <dbReference type="NCBI Taxonomy" id="1160509"/>
    <lineage>
        <taxon>Eukaryota</taxon>
        <taxon>Fungi</taxon>
        <taxon>Dikarya</taxon>
        <taxon>Ascomycota</taxon>
        <taxon>Pezizomycotina</taxon>
        <taxon>Pezizomycetes</taxon>
        <taxon>Pezizales</taxon>
        <taxon>Ascobolaceae</taxon>
        <taxon>Ascobolus</taxon>
    </lineage>
</organism>
<name>A0A3N4HL69_ASCIM</name>
<proteinExistence type="predicted"/>
<dbReference type="EMBL" id="ML119787">
    <property type="protein sequence ID" value="RPA74565.1"/>
    <property type="molecule type" value="Genomic_DNA"/>
</dbReference>
<dbReference type="OrthoDB" id="5598852at2759"/>